<gene>
    <name evidence="9" type="ORF">HX89_13430</name>
</gene>
<reference evidence="9 10" key="1">
    <citation type="submission" date="2014-07" db="EMBL/GenBank/DDBJ databases">
        <title>Genome Sequencing of Dermacoccus nishinomiyaensis.</title>
        <authorList>
            <person name="Hong K.W."/>
            <person name="Chan K.G."/>
        </authorList>
    </citation>
    <scope>NUCLEOTIDE SEQUENCE [LARGE SCALE GENOMIC DNA]</scope>
    <source>
        <strain evidence="9 10">M25</strain>
    </source>
</reference>
<dbReference type="SUPFAM" id="SSF81345">
    <property type="entry name" value="ABC transporter involved in vitamin B12 uptake, BtuC"/>
    <property type="match status" value="1"/>
</dbReference>
<evidence type="ECO:0000256" key="8">
    <source>
        <dbReference type="SAM" id="Phobius"/>
    </source>
</evidence>
<evidence type="ECO:0000256" key="6">
    <source>
        <dbReference type="ARBA" id="ARBA00022989"/>
    </source>
</evidence>
<dbReference type="OrthoDB" id="4455417at2"/>
<dbReference type="KEGG" id="dni:HX89_13430"/>
<keyword evidence="3" id="KW-0813">Transport</keyword>
<keyword evidence="4" id="KW-1003">Cell membrane</keyword>
<comment type="subcellular location">
    <subcellularLocation>
        <location evidence="1">Cell membrane</location>
        <topology evidence="1">Multi-pass membrane protein</topology>
    </subcellularLocation>
</comment>
<dbReference type="AlphaFoldDB" id="A0A075JNP4"/>
<organism evidence="9 10">
    <name type="scientific">Dermacoccus nishinomiyaensis</name>
    <dbReference type="NCBI Taxonomy" id="1274"/>
    <lineage>
        <taxon>Bacteria</taxon>
        <taxon>Bacillati</taxon>
        <taxon>Actinomycetota</taxon>
        <taxon>Actinomycetes</taxon>
        <taxon>Micrococcales</taxon>
        <taxon>Dermacoccaceae</taxon>
        <taxon>Dermacoccus</taxon>
    </lineage>
</organism>
<dbReference type="EMBL" id="CP008889">
    <property type="protein sequence ID" value="AIF41753.1"/>
    <property type="molecule type" value="Genomic_DNA"/>
</dbReference>
<feature type="transmembrane region" description="Helical" evidence="8">
    <location>
        <begin position="161"/>
        <end position="180"/>
    </location>
</feature>
<dbReference type="GeneID" id="41842041"/>
<feature type="transmembrane region" description="Helical" evidence="8">
    <location>
        <begin position="289"/>
        <end position="312"/>
    </location>
</feature>
<feature type="transmembrane region" description="Helical" evidence="8">
    <location>
        <begin position="318"/>
        <end position="337"/>
    </location>
</feature>
<dbReference type="Proteomes" id="UP000027986">
    <property type="component" value="Chromosome"/>
</dbReference>
<dbReference type="InterPro" id="IPR037294">
    <property type="entry name" value="ABC_BtuC-like"/>
</dbReference>
<evidence type="ECO:0000313" key="9">
    <source>
        <dbReference type="EMBL" id="AIF41753.1"/>
    </source>
</evidence>
<evidence type="ECO:0000256" key="4">
    <source>
        <dbReference type="ARBA" id="ARBA00022475"/>
    </source>
</evidence>
<sequence>MKRATAAHATTPNTFDAARRRRRGVMLVALVLVTFGVFLARCLLGDFTVTIPDFVRILRGEHVDVPAANYIVMESKLPRALACLLAGAVFGACGAAMQSLVRNPLASPDVLGISLGSSTAAVFCTTILGWSGAGVTGAAIAGGLAVSAVILGMARGQTPRMILVGIALAAALQSLIQWILLESNAYQAQDAMAWLAGSVSAVSWPQITRLAVVGALVLVVLAALAHWLRVLEMGRPLAIGLGVPDGFVRAVTFGVVVIGVAVTTSVCGPISFVALLAGPISRRLMGRTTIVAAALVGAIITIAGDYVGAYLVPGDNKLPVGIITGLAGAPVLAWLLLTSQRPPRRSKGRAS</sequence>
<accession>A0A075JNP4</accession>
<dbReference type="PANTHER" id="PTHR30472:SF24">
    <property type="entry name" value="FERRIC ENTEROBACTIN TRANSPORT SYSTEM PERMEASE PROTEIN FEPG"/>
    <property type="match status" value="1"/>
</dbReference>
<feature type="transmembrane region" description="Helical" evidence="8">
    <location>
        <begin position="136"/>
        <end position="154"/>
    </location>
</feature>
<evidence type="ECO:0000256" key="1">
    <source>
        <dbReference type="ARBA" id="ARBA00004651"/>
    </source>
</evidence>
<dbReference type="PANTHER" id="PTHR30472">
    <property type="entry name" value="FERRIC ENTEROBACTIN TRANSPORT SYSTEM PERMEASE PROTEIN"/>
    <property type="match status" value="1"/>
</dbReference>
<evidence type="ECO:0000256" key="5">
    <source>
        <dbReference type="ARBA" id="ARBA00022692"/>
    </source>
</evidence>
<keyword evidence="5 8" id="KW-0812">Transmembrane</keyword>
<dbReference type="eggNOG" id="COG0609">
    <property type="taxonomic scope" value="Bacteria"/>
</dbReference>
<protein>
    <submittedName>
        <fullName evidence="9">Enterobactin ABC transporter permease</fullName>
    </submittedName>
</protein>
<evidence type="ECO:0000256" key="2">
    <source>
        <dbReference type="ARBA" id="ARBA00007935"/>
    </source>
</evidence>
<evidence type="ECO:0000256" key="3">
    <source>
        <dbReference type="ARBA" id="ARBA00022448"/>
    </source>
</evidence>
<feature type="transmembrane region" description="Helical" evidence="8">
    <location>
        <begin position="211"/>
        <end position="230"/>
    </location>
</feature>
<keyword evidence="7 8" id="KW-0472">Membrane</keyword>
<dbReference type="Gene3D" id="1.10.3470.10">
    <property type="entry name" value="ABC transporter involved in vitamin B12 uptake, BtuC"/>
    <property type="match status" value="1"/>
</dbReference>
<dbReference type="RefSeq" id="WP_038571875.1">
    <property type="nucleotide sequence ID" value="NZ_CP008889.1"/>
</dbReference>
<evidence type="ECO:0000256" key="7">
    <source>
        <dbReference type="ARBA" id="ARBA00023136"/>
    </source>
</evidence>
<dbReference type="GO" id="GO:0022857">
    <property type="term" value="F:transmembrane transporter activity"/>
    <property type="evidence" value="ECO:0007669"/>
    <property type="project" value="InterPro"/>
</dbReference>
<feature type="transmembrane region" description="Helical" evidence="8">
    <location>
        <begin position="25"/>
        <end position="44"/>
    </location>
</feature>
<feature type="transmembrane region" description="Helical" evidence="8">
    <location>
        <begin position="250"/>
        <end position="277"/>
    </location>
</feature>
<comment type="similarity">
    <text evidence="2">Belongs to the binding-protein-dependent transport system permease family. FecCD subfamily.</text>
</comment>
<dbReference type="CDD" id="cd06550">
    <property type="entry name" value="TM_ABC_iron-siderophores_like"/>
    <property type="match status" value="1"/>
</dbReference>
<dbReference type="GO" id="GO:0033214">
    <property type="term" value="P:siderophore-iron import into cell"/>
    <property type="evidence" value="ECO:0007669"/>
    <property type="project" value="TreeGrafter"/>
</dbReference>
<dbReference type="Pfam" id="PF01032">
    <property type="entry name" value="FecCD"/>
    <property type="match status" value="1"/>
</dbReference>
<dbReference type="InterPro" id="IPR000522">
    <property type="entry name" value="ABC_transptr_permease_BtuC"/>
</dbReference>
<proteinExistence type="inferred from homology"/>
<keyword evidence="6 8" id="KW-1133">Transmembrane helix</keyword>
<dbReference type="GO" id="GO:0005886">
    <property type="term" value="C:plasma membrane"/>
    <property type="evidence" value="ECO:0007669"/>
    <property type="project" value="UniProtKB-SubCell"/>
</dbReference>
<evidence type="ECO:0000313" key="10">
    <source>
        <dbReference type="Proteomes" id="UP000027986"/>
    </source>
</evidence>
<name>A0A075JNP4_9MICO</name>
<keyword evidence="10" id="KW-1185">Reference proteome</keyword>
<dbReference type="HOGENOM" id="CLU_013016_1_1_11"/>